<dbReference type="EMBL" id="LAZR01001826">
    <property type="protein sequence ID" value="KKN38469.1"/>
    <property type="molecule type" value="Genomic_DNA"/>
</dbReference>
<reference evidence="11" key="1">
    <citation type="journal article" date="2015" name="Nature">
        <title>Complex archaea that bridge the gap between prokaryotes and eukaryotes.</title>
        <authorList>
            <person name="Spang A."/>
            <person name="Saw J.H."/>
            <person name="Jorgensen S.L."/>
            <person name="Zaremba-Niedzwiedzka K."/>
            <person name="Martijn J."/>
            <person name="Lind A.E."/>
            <person name="van Eijk R."/>
            <person name="Schleper C."/>
            <person name="Guy L."/>
            <person name="Ettema T.J."/>
        </authorList>
    </citation>
    <scope>NUCLEOTIDE SEQUENCE</scope>
</reference>
<dbReference type="GO" id="GO:0009245">
    <property type="term" value="P:lipid A biosynthetic process"/>
    <property type="evidence" value="ECO:0007669"/>
    <property type="project" value="UniProtKB-KW"/>
</dbReference>
<evidence type="ECO:0000256" key="8">
    <source>
        <dbReference type="ARBA" id="ARBA00022840"/>
    </source>
</evidence>
<evidence type="ECO:0000256" key="2">
    <source>
        <dbReference type="ARBA" id="ARBA00012071"/>
    </source>
</evidence>
<dbReference type="NCBIfam" id="TIGR00682">
    <property type="entry name" value="lpxK"/>
    <property type="match status" value="1"/>
</dbReference>
<evidence type="ECO:0000256" key="9">
    <source>
        <dbReference type="ARBA" id="ARBA00023098"/>
    </source>
</evidence>
<keyword evidence="8" id="KW-0067">ATP-binding</keyword>
<keyword evidence="10" id="KW-0472">Membrane</keyword>
<feature type="transmembrane region" description="Helical" evidence="10">
    <location>
        <begin position="20"/>
        <end position="39"/>
    </location>
</feature>
<keyword evidence="10" id="KW-1133">Transmembrane helix</keyword>
<keyword evidence="4" id="KW-0441">Lipid A biosynthesis</keyword>
<dbReference type="PANTHER" id="PTHR42724:SF1">
    <property type="entry name" value="TETRAACYLDISACCHARIDE 4'-KINASE, MITOCHONDRIAL-RELATED"/>
    <property type="match status" value="1"/>
</dbReference>
<comment type="caution">
    <text evidence="11">The sequence shown here is derived from an EMBL/GenBank/DDBJ whole genome shotgun (WGS) entry which is preliminary data.</text>
</comment>
<dbReference type="InterPro" id="IPR027417">
    <property type="entry name" value="P-loop_NTPase"/>
</dbReference>
<gene>
    <name evidence="11" type="ORF">LCGC14_0753190</name>
</gene>
<dbReference type="EC" id="2.7.1.130" evidence="2"/>
<proteinExistence type="inferred from homology"/>
<evidence type="ECO:0000256" key="4">
    <source>
        <dbReference type="ARBA" id="ARBA00022556"/>
    </source>
</evidence>
<evidence type="ECO:0000313" key="11">
    <source>
        <dbReference type="EMBL" id="KKN38469.1"/>
    </source>
</evidence>
<accession>A0A0F9Q7M2</accession>
<dbReference type="GO" id="GO:0009029">
    <property type="term" value="F:lipid-A 4'-kinase activity"/>
    <property type="evidence" value="ECO:0007669"/>
    <property type="project" value="UniProtKB-EC"/>
</dbReference>
<evidence type="ECO:0000256" key="6">
    <source>
        <dbReference type="ARBA" id="ARBA00022741"/>
    </source>
</evidence>
<evidence type="ECO:0000256" key="7">
    <source>
        <dbReference type="ARBA" id="ARBA00022777"/>
    </source>
</evidence>
<dbReference type="PANTHER" id="PTHR42724">
    <property type="entry name" value="TETRAACYLDISACCHARIDE 4'-KINASE"/>
    <property type="match status" value="1"/>
</dbReference>
<sequence>MTLPMKWLTESWYKPSAIRWFLWPLSILYRFITSIRKYAYQHDILTRYKVNLPVIVVGNISIGGTGKTPFVIFLAESLKQLGYTPGIISRGYGGQAPHYPYVVDANSQTAYAGDEPVLMAKRTHCPVIVDPNRSQAAEYLVSNTSCDVIISDDGLQHYALERDIEIVIVDGKRRFGNKACLPSGPLREPLSRLNDVDFIVFNTDEKNHENHVMHLKANEWHNLKDSSIKRSNNAFQSIEAHAVAAIGNPKRFFDSLAKQGIIVHPHAFDDHHRYTSNDLDFSDNFPILMTEKDAVKCQSFASDNMWYLPVSAEVSPQLFDAIAKQLKEHSHG</sequence>
<dbReference type="Pfam" id="PF02606">
    <property type="entry name" value="LpxK"/>
    <property type="match status" value="1"/>
</dbReference>
<evidence type="ECO:0000256" key="5">
    <source>
        <dbReference type="ARBA" id="ARBA00022679"/>
    </source>
</evidence>
<protein>
    <recommendedName>
        <fullName evidence="2">tetraacyldisaccharide 4'-kinase</fullName>
        <ecNumber evidence="2">2.7.1.130</ecNumber>
    </recommendedName>
</protein>
<dbReference type="SUPFAM" id="SSF52540">
    <property type="entry name" value="P-loop containing nucleoside triphosphate hydrolases"/>
    <property type="match status" value="1"/>
</dbReference>
<dbReference type="GO" id="GO:0005524">
    <property type="term" value="F:ATP binding"/>
    <property type="evidence" value="ECO:0007669"/>
    <property type="project" value="UniProtKB-KW"/>
</dbReference>
<keyword evidence="3" id="KW-0444">Lipid biosynthesis</keyword>
<evidence type="ECO:0000256" key="10">
    <source>
        <dbReference type="SAM" id="Phobius"/>
    </source>
</evidence>
<dbReference type="GO" id="GO:0009244">
    <property type="term" value="P:lipopolysaccharide core region biosynthetic process"/>
    <property type="evidence" value="ECO:0007669"/>
    <property type="project" value="TreeGrafter"/>
</dbReference>
<evidence type="ECO:0000256" key="3">
    <source>
        <dbReference type="ARBA" id="ARBA00022516"/>
    </source>
</evidence>
<dbReference type="AlphaFoldDB" id="A0A0F9Q7M2"/>
<dbReference type="HAMAP" id="MF_00409">
    <property type="entry name" value="LpxK"/>
    <property type="match status" value="1"/>
</dbReference>
<evidence type="ECO:0000256" key="1">
    <source>
        <dbReference type="ARBA" id="ARBA00004870"/>
    </source>
</evidence>
<dbReference type="UniPathway" id="UPA00359">
    <property type="reaction ID" value="UER00482"/>
</dbReference>
<keyword evidence="6" id="KW-0547">Nucleotide-binding</keyword>
<comment type="pathway">
    <text evidence="1">Glycolipid biosynthesis; lipid IV(A) biosynthesis; lipid IV(A) from (3R)-3-hydroxytetradecanoyl-[acyl-carrier-protein] and UDP-N-acetyl-alpha-D-glucosamine: step 6/6.</text>
</comment>
<name>A0A0F9Q7M2_9ZZZZ</name>
<dbReference type="GO" id="GO:0005886">
    <property type="term" value="C:plasma membrane"/>
    <property type="evidence" value="ECO:0007669"/>
    <property type="project" value="TreeGrafter"/>
</dbReference>
<keyword evidence="7" id="KW-0418">Kinase</keyword>
<dbReference type="InterPro" id="IPR003758">
    <property type="entry name" value="LpxK"/>
</dbReference>
<keyword evidence="5" id="KW-0808">Transferase</keyword>
<keyword evidence="9" id="KW-0443">Lipid metabolism</keyword>
<keyword evidence="10" id="KW-0812">Transmembrane</keyword>
<organism evidence="11">
    <name type="scientific">marine sediment metagenome</name>
    <dbReference type="NCBI Taxonomy" id="412755"/>
    <lineage>
        <taxon>unclassified sequences</taxon>
        <taxon>metagenomes</taxon>
        <taxon>ecological metagenomes</taxon>
    </lineage>
</organism>